<organism evidence="2 3">
    <name type="scientific">Polyrhizophydium stewartii</name>
    <dbReference type="NCBI Taxonomy" id="2732419"/>
    <lineage>
        <taxon>Eukaryota</taxon>
        <taxon>Fungi</taxon>
        <taxon>Fungi incertae sedis</taxon>
        <taxon>Chytridiomycota</taxon>
        <taxon>Chytridiomycota incertae sedis</taxon>
        <taxon>Chytridiomycetes</taxon>
        <taxon>Rhizophydiales</taxon>
        <taxon>Rhizophydiales incertae sedis</taxon>
        <taxon>Polyrhizophydium</taxon>
    </lineage>
</organism>
<dbReference type="Pfam" id="PF00612">
    <property type="entry name" value="IQ"/>
    <property type="match status" value="2"/>
</dbReference>
<dbReference type="PANTHER" id="PTHR33504">
    <property type="entry name" value="NADH DEHYDROGENASE (UBIQUINONE) 1 BETA SUBCOMPLEX, 4"/>
    <property type="match status" value="1"/>
</dbReference>
<feature type="region of interest" description="Disordered" evidence="1">
    <location>
        <begin position="111"/>
        <end position="142"/>
    </location>
</feature>
<feature type="compositionally biased region" description="Basic and acidic residues" evidence="1">
    <location>
        <begin position="644"/>
        <end position="655"/>
    </location>
</feature>
<dbReference type="InterPro" id="IPR000048">
    <property type="entry name" value="IQ_motif_EF-hand-BS"/>
</dbReference>
<proteinExistence type="predicted"/>
<reference evidence="2 3" key="1">
    <citation type="submission" date="2023-09" db="EMBL/GenBank/DDBJ databases">
        <title>Pangenome analysis of Batrachochytrium dendrobatidis and related Chytrids.</title>
        <authorList>
            <person name="Yacoub M.N."/>
            <person name="Stajich J.E."/>
            <person name="James T.Y."/>
        </authorList>
    </citation>
    <scope>NUCLEOTIDE SEQUENCE [LARGE SCALE GENOMIC DNA]</scope>
    <source>
        <strain evidence="2 3">JEL0888</strain>
    </source>
</reference>
<gene>
    <name evidence="2" type="ORF">HK105_206480</name>
</gene>
<evidence type="ECO:0000313" key="2">
    <source>
        <dbReference type="EMBL" id="KAL2914035.1"/>
    </source>
</evidence>
<accession>A0ABR4N3E3</accession>
<comment type="caution">
    <text evidence="2">The sequence shown here is derived from an EMBL/GenBank/DDBJ whole genome shotgun (WGS) entry which is preliminary data.</text>
</comment>
<dbReference type="PROSITE" id="PS50096">
    <property type="entry name" value="IQ"/>
    <property type="match status" value="1"/>
</dbReference>
<dbReference type="Proteomes" id="UP001527925">
    <property type="component" value="Unassembled WGS sequence"/>
</dbReference>
<protein>
    <submittedName>
        <fullName evidence="2">Uncharacterized protein</fullName>
    </submittedName>
</protein>
<dbReference type="SMART" id="SM00015">
    <property type="entry name" value="IQ"/>
    <property type="match status" value="3"/>
</dbReference>
<name>A0ABR4N3E3_9FUNG</name>
<sequence length="835" mass="93511">MDQFLLPEGIEIRSSTIELPPRRKSGDYSNDTCNPALNPVWGFDPLELLSKTEFPNDRYEQMLRHSKDARMASCAPPMALAIRKLPLDILEDEDAFQVYRQANESLRQMHHHTAPGPVTHHSDPHHLGGRMTPSGWSTTGPVHATAQADSLAASGPSRRGSKFVGLASSGPIQIPSAAFATRKQSMALQPGTASSHARAASASRRLSQLPASSGARPTSGHARALSSAHGEITNITPSTLRNLFDLGHINMSAVDQIRCAQLARSAATLVIQSIFRGWSTRRKFILVVHAKLSAMTLGDSDKSVAGLPGVDDLSVQESLWRRYLKYCGYFDKRNKIPPEFSQFCATYIQANWRCFVVRRAWLEIHTMSDEQLKSRAGLEARIRLIRHSKRPRAGDRLFEACAAVIQRAWRRFYNVRIFQFYRDLIKFSENGDPKRLLKYINPKEAQLIDQSFGAHIRFRLGGEAFPPTIMYKMFVHQNIIDMNSFSPRDYTDSKTKQPLPRQLFQKDFKIPQKDPSEEWYQRFENNDWRPVSNLVWSTASAEIQSVVTESPKKIAFHYKKPARQADLDARRKQRKLEWMRQLYKQGVSLAQADDSSAAAPAIAAAEAHARRHPQNLVKDVTRALEMDPLPHLGGYHPGHHHHNHDHEHGHDRESENELGQHGGIDQHGNARDGPVHTLAIAALQSSHSAAAPAAQFLDDSATTTTTDSVSTPMQTGCMGSKQDVLDRMRVVDSVLEMEMLAREIEADLDPDFLIRWTRALDFDAYHADWMALATTHPAKEYSDGDLTGTASMDMAHPDAALAQLPGTESWVIDAELMRRLSSNADVTSRLPMLPK</sequence>
<evidence type="ECO:0000256" key="1">
    <source>
        <dbReference type="SAM" id="MobiDB-lite"/>
    </source>
</evidence>
<dbReference type="Gene3D" id="1.20.5.190">
    <property type="match status" value="1"/>
</dbReference>
<feature type="compositionally biased region" description="Low complexity" evidence="1">
    <location>
        <begin position="193"/>
        <end position="213"/>
    </location>
</feature>
<dbReference type="PANTHER" id="PTHR33504:SF2">
    <property type="entry name" value="PROTEIN MFI"/>
    <property type="match status" value="1"/>
</dbReference>
<dbReference type="EMBL" id="JADGIZ020000038">
    <property type="protein sequence ID" value="KAL2914035.1"/>
    <property type="molecule type" value="Genomic_DNA"/>
</dbReference>
<evidence type="ECO:0000313" key="3">
    <source>
        <dbReference type="Proteomes" id="UP001527925"/>
    </source>
</evidence>
<feature type="region of interest" description="Disordered" evidence="1">
    <location>
        <begin position="183"/>
        <end position="228"/>
    </location>
</feature>
<feature type="region of interest" description="Disordered" evidence="1">
    <location>
        <begin position="632"/>
        <end position="672"/>
    </location>
</feature>
<keyword evidence="3" id="KW-1185">Reference proteome</keyword>